<evidence type="ECO:0000313" key="1">
    <source>
        <dbReference type="Proteomes" id="UP000887563"/>
    </source>
</evidence>
<accession>A0A914MGD2</accession>
<keyword evidence="1" id="KW-1185">Reference proteome</keyword>
<reference evidence="2" key="1">
    <citation type="submission" date="2022-11" db="UniProtKB">
        <authorList>
            <consortium name="WormBaseParasite"/>
        </authorList>
    </citation>
    <scope>IDENTIFICATION</scope>
</reference>
<sequence>MINTLNIFNEYHAVQDVVPNIHPKLKATLVLSPKQKLELNNDHLLPQFHVQLRAD</sequence>
<evidence type="ECO:0000313" key="2">
    <source>
        <dbReference type="WBParaSite" id="Minc3s01677g25528"/>
    </source>
</evidence>
<organism evidence="1 2">
    <name type="scientific">Meloidogyne incognita</name>
    <name type="common">Southern root-knot nematode worm</name>
    <name type="synonym">Oxyuris incognita</name>
    <dbReference type="NCBI Taxonomy" id="6306"/>
    <lineage>
        <taxon>Eukaryota</taxon>
        <taxon>Metazoa</taxon>
        <taxon>Ecdysozoa</taxon>
        <taxon>Nematoda</taxon>
        <taxon>Chromadorea</taxon>
        <taxon>Rhabditida</taxon>
        <taxon>Tylenchina</taxon>
        <taxon>Tylenchomorpha</taxon>
        <taxon>Tylenchoidea</taxon>
        <taxon>Meloidogynidae</taxon>
        <taxon>Meloidogyninae</taxon>
        <taxon>Meloidogyne</taxon>
        <taxon>Meloidogyne incognita group</taxon>
    </lineage>
</organism>
<proteinExistence type="predicted"/>
<protein>
    <submittedName>
        <fullName evidence="2">Uncharacterized protein</fullName>
    </submittedName>
</protein>
<dbReference type="AlphaFoldDB" id="A0A914MGD2"/>
<name>A0A914MGD2_MELIC</name>
<dbReference type="WBParaSite" id="Minc3s01677g25528">
    <property type="protein sequence ID" value="Minc3s01677g25528"/>
    <property type="gene ID" value="Minc3s01677g25528"/>
</dbReference>
<dbReference type="Proteomes" id="UP000887563">
    <property type="component" value="Unplaced"/>
</dbReference>